<keyword evidence="2" id="KW-1185">Reference proteome</keyword>
<dbReference type="AlphaFoldDB" id="A0A062V5X8"/>
<reference evidence="1 2" key="1">
    <citation type="journal article" date="2013" name="Nature">
        <title>Anaerobic oxidation of methane coupled to nitrate reduction in a novel archaeal lineage.</title>
        <authorList>
            <person name="Haroon M.F."/>
            <person name="Hu S."/>
            <person name="Shi Y."/>
            <person name="Imelfort M."/>
            <person name="Keller J."/>
            <person name="Hugenholtz P."/>
            <person name="Yuan Z."/>
            <person name="Tyson G.W."/>
        </authorList>
    </citation>
    <scope>NUCLEOTIDE SEQUENCE [LARGE SCALE GENOMIC DNA]</scope>
    <source>
        <strain evidence="1 2">ANME-2d</strain>
    </source>
</reference>
<accession>A0A062V5X8</accession>
<dbReference type="OrthoDB" id="51664at2157"/>
<evidence type="ECO:0000313" key="1">
    <source>
        <dbReference type="EMBL" id="KCZ70805.1"/>
    </source>
</evidence>
<dbReference type="Gene3D" id="1.10.1130.10">
    <property type="entry name" value="Flavocytochrome C3, Chain A"/>
    <property type="match status" value="1"/>
</dbReference>
<organism evidence="1 2">
    <name type="scientific">Candidatus Methanoperedens nitratireducens</name>
    <dbReference type="NCBI Taxonomy" id="1392998"/>
    <lineage>
        <taxon>Archaea</taxon>
        <taxon>Methanobacteriati</taxon>
        <taxon>Methanobacteriota</taxon>
        <taxon>Stenosarchaea group</taxon>
        <taxon>Methanomicrobia</taxon>
        <taxon>Methanosarcinales</taxon>
        <taxon>ANME-2 cluster</taxon>
        <taxon>Candidatus Methanoperedentaceae</taxon>
        <taxon>Candidatus Methanoperedens</taxon>
    </lineage>
</organism>
<sequence length="194" mass="20962">MRVVWAMLALVGVSLWYIPGTFSLFSGQHSYYNIDPEGNQIPCKKCHGDIALDLHTGFTHSNFTCADCHRIQKSVQYASGDGVGNTTPGMLAHAASTVLCADCHSEYLGSVPDTIHDAFIRYGMEQNTNINCIACHTATAVSINWTRPAAMSIDTISDGNNITIRGTGTAYRIRVETFGNRSGDVLAVSDVTVI</sequence>
<evidence type="ECO:0000313" key="2">
    <source>
        <dbReference type="Proteomes" id="UP000027153"/>
    </source>
</evidence>
<comment type="caution">
    <text evidence="1">The sequence shown here is derived from an EMBL/GenBank/DDBJ whole genome shotgun (WGS) entry which is preliminary data.</text>
</comment>
<gene>
    <name evidence="1" type="ORF">ANME2D_02830</name>
</gene>
<name>A0A062V5X8_9EURY</name>
<dbReference type="SUPFAM" id="SSF48695">
    <property type="entry name" value="Multiheme cytochromes"/>
    <property type="match status" value="1"/>
</dbReference>
<dbReference type="EMBL" id="JMIY01000007">
    <property type="protein sequence ID" value="KCZ70805.1"/>
    <property type="molecule type" value="Genomic_DNA"/>
</dbReference>
<proteinExistence type="predicted"/>
<dbReference type="Proteomes" id="UP000027153">
    <property type="component" value="Unassembled WGS sequence"/>
</dbReference>
<dbReference type="RefSeq" id="WP_048092715.1">
    <property type="nucleotide sequence ID" value="NZ_JMIY01000007.1"/>
</dbReference>
<dbReference type="InterPro" id="IPR036280">
    <property type="entry name" value="Multihaem_cyt_sf"/>
</dbReference>
<protein>
    <submittedName>
        <fullName evidence="1">Uncharacterized protein</fullName>
    </submittedName>
</protein>